<sequence>MWKFGLAALALMATPLAAEDRPLWEGYWTGSASWCARAGDVGEETPIWYGRDGFFGIEWSCDIRTIQPTGMVNSWALTTDCLDAGYDYSETQIFLVTPQDRLLILNDTGVTANLVRCEEGKN</sequence>
<reference evidence="2 3" key="1">
    <citation type="submission" date="2017-05" db="EMBL/GenBank/DDBJ databases">
        <authorList>
            <person name="Varghese N."/>
            <person name="Submissions S."/>
        </authorList>
    </citation>
    <scope>NUCLEOTIDE SEQUENCE [LARGE SCALE GENOMIC DNA]</scope>
    <source>
        <strain evidence="2 3">DSM 29734</strain>
    </source>
</reference>
<organism evidence="2 3">
    <name type="scientific">Shimia sagamensis</name>
    <dbReference type="NCBI Taxonomy" id="1566352"/>
    <lineage>
        <taxon>Bacteria</taxon>
        <taxon>Pseudomonadati</taxon>
        <taxon>Pseudomonadota</taxon>
        <taxon>Alphaproteobacteria</taxon>
        <taxon>Rhodobacterales</taxon>
        <taxon>Roseobacteraceae</taxon>
    </lineage>
</organism>
<proteinExistence type="predicted"/>
<feature type="signal peptide" evidence="1">
    <location>
        <begin position="1"/>
        <end position="18"/>
    </location>
</feature>
<feature type="chain" id="PRO_5047389266" evidence="1">
    <location>
        <begin position="19"/>
        <end position="122"/>
    </location>
</feature>
<dbReference type="Proteomes" id="UP001157961">
    <property type="component" value="Unassembled WGS sequence"/>
</dbReference>
<evidence type="ECO:0000313" key="2">
    <source>
        <dbReference type="EMBL" id="SMP14315.1"/>
    </source>
</evidence>
<evidence type="ECO:0000256" key="1">
    <source>
        <dbReference type="SAM" id="SignalP"/>
    </source>
</evidence>
<evidence type="ECO:0000313" key="3">
    <source>
        <dbReference type="Proteomes" id="UP001157961"/>
    </source>
</evidence>
<accession>A0ABY1NP15</accession>
<dbReference type="EMBL" id="FXTY01000002">
    <property type="protein sequence ID" value="SMP14315.1"/>
    <property type="molecule type" value="Genomic_DNA"/>
</dbReference>
<keyword evidence="3" id="KW-1185">Reference proteome</keyword>
<protein>
    <submittedName>
        <fullName evidence="2">Uncharacterized protein</fullName>
    </submittedName>
</protein>
<keyword evidence="1" id="KW-0732">Signal</keyword>
<name>A0ABY1NP15_9RHOB</name>
<gene>
    <name evidence="2" type="ORF">SAMN06265373_102660</name>
</gene>
<comment type="caution">
    <text evidence="2">The sequence shown here is derived from an EMBL/GenBank/DDBJ whole genome shotgun (WGS) entry which is preliminary data.</text>
</comment>